<reference evidence="11" key="1">
    <citation type="submission" date="2016-04" db="EMBL/GenBank/DDBJ databases">
        <authorList>
            <person name="Evans L.H."/>
            <person name="Alamgir A."/>
            <person name="Owens N."/>
            <person name="Weber N.D."/>
            <person name="Virtaneva K."/>
            <person name="Barbian K."/>
            <person name="Babar A."/>
            <person name="Rosenke K."/>
        </authorList>
    </citation>
    <scope>NUCLEOTIDE SEQUENCE</scope>
    <source>
        <strain evidence="11">86</strain>
    </source>
</reference>
<feature type="transmembrane region" description="Helical" evidence="9">
    <location>
        <begin position="12"/>
        <end position="33"/>
    </location>
</feature>
<feature type="domain" description="Tripartite ATP-independent periplasmic transporters DctQ component" evidence="10">
    <location>
        <begin position="26"/>
        <end position="151"/>
    </location>
</feature>
<comment type="similarity">
    <text evidence="8">Belongs to the TRAP transporter small permease family.</text>
</comment>
<evidence type="ECO:0000256" key="9">
    <source>
        <dbReference type="SAM" id="Phobius"/>
    </source>
</evidence>
<dbReference type="InterPro" id="IPR055348">
    <property type="entry name" value="DctQ"/>
</dbReference>
<evidence type="ECO:0000256" key="7">
    <source>
        <dbReference type="ARBA" id="ARBA00023136"/>
    </source>
</evidence>
<keyword evidence="3" id="KW-1003">Cell membrane</keyword>
<evidence type="ECO:0000313" key="11">
    <source>
        <dbReference type="EMBL" id="SBV97392.1"/>
    </source>
</evidence>
<dbReference type="PANTHER" id="PTHR35011">
    <property type="entry name" value="2,3-DIKETO-L-GULONATE TRAP TRANSPORTER SMALL PERMEASE PROTEIN YIAM"/>
    <property type="match status" value="1"/>
</dbReference>
<evidence type="ECO:0000256" key="1">
    <source>
        <dbReference type="ARBA" id="ARBA00004429"/>
    </source>
</evidence>
<evidence type="ECO:0000256" key="4">
    <source>
        <dbReference type="ARBA" id="ARBA00022519"/>
    </source>
</evidence>
<evidence type="ECO:0000256" key="3">
    <source>
        <dbReference type="ARBA" id="ARBA00022475"/>
    </source>
</evidence>
<keyword evidence="5 9" id="KW-0812">Transmembrane</keyword>
<dbReference type="Pfam" id="PF04290">
    <property type="entry name" value="DctQ"/>
    <property type="match status" value="1"/>
</dbReference>
<keyword evidence="2" id="KW-0813">Transport</keyword>
<feature type="transmembrane region" description="Helical" evidence="9">
    <location>
        <begin position="48"/>
        <end position="66"/>
    </location>
</feature>
<gene>
    <name evidence="11" type="ORF">KL86DPRO_11209</name>
</gene>
<evidence type="ECO:0000256" key="6">
    <source>
        <dbReference type="ARBA" id="ARBA00022989"/>
    </source>
</evidence>
<keyword evidence="6 9" id="KW-1133">Transmembrane helix</keyword>
<sequence>MVDKVLGSLSRGIEFLCAIFFVVMGASLTLQIFSRYCMDQSVFWAEEMARYSMVWLVYLGVVVAASERAHTRIEFFVGLFPTGVYKAIKVLVNIACLLFLGGITYHSVNLMKLGMMMKSSGMQIYMIYVYVALPVGAVLTSVYLVWEIFYILKKGKDQTVTEEFEV</sequence>
<dbReference type="GO" id="GO:0005886">
    <property type="term" value="C:plasma membrane"/>
    <property type="evidence" value="ECO:0007669"/>
    <property type="project" value="UniProtKB-SubCell"/>
</dbReference>
<feature type="transmembrane region" description="Helical" evidence="9">
    <location>
        <begin position="87"/>
        <end position="105"/>
    </location>
</feature>
<evidence type="ECO:0000256" key="2">
    <source>
        <dbReference type="ARBA" id="ARBA00022448"/>
    </source>
</evidence>
<dbReference type="GO" id="GO:0015740">
    <property type="term" value="P:C4-dicarboxylate transport"/>
    <property type="evidence" value="ECO:0007669"/>
    <property type="project" value="TreeGrafter"/>
</dbReference>
<evidence type="ECO:0000256" key="8">
    <source>
        <dbReference type="ARBA" id="ARBA00038436"/>
    </source>
</evidence>
<name>A0A212JDC3_9DELT</name>
<dbReference type="PANTHER" id="PTHR35011:SF2">
    <property type="entry name" value="2,3-DIKETO-L-GULONATE TRAP TRANSPORTER SMALL PERMEASE PROTEIN YIAM"/>
    <property type="match status" value="1"/>
</dbReference>
<dbReference type="AlphaFoldDB" id="A0A212JDC3"/>
<keyword evidence="7 9" id="KW-0472">Membrane</keyword>
<organism evidence="11">
    <name type="scientific">uncultured delta proteobacterium</name>
    <dbReference type="NCBI Taxonomy" id="34034"/>
    <lineage>
        <taxon>Bacteria</taxon>
        <taxon>Deltaproteobacteria</taxon>
        <taxon>environmental samples</taxon>
    </lineage>
</organism>
<accession>A0A212JDC3</accession>
<dbReference type="GO" id="GO:0022857">
    <property type="term" value="F:transmembrane transporter activity"/>
    <property type="evidence" value="ECO:0007669"/>
    <property type="project" value="TreeGrafter"/>
</dbReference>
<evidence type="ECO:0000259" key="10">
    <source>
        <dbReference type="Pfam" id="PF04290"/>
    </source>
</evidence>
<dbReference type="InterPro" id="IPR007387">
    <property type="entry name" value="TRAP_DctQ"/>
</dbReference>
<proteinExistence type="inferred from homology"/>
<evidence type="ECO:0000256" key="5">
    <source>
        <dbReference type="ARBA" id="ARBA00022692"/>
    </source>
</evidence>
<protein>
    <recommendedName>
        <fullName evidence="10">Tripartite ATP-independent periplasmic transporters DctQ component domain-containing protein</fullName>
    </recommendedName>
</protein>
<keyword evidence="4" id="KW-0997">Cell inner membrane</keyword>
<dbReference type="EMBL" id="FLUQ01000001">
    <property type="protein sequence ID" value="SBV97392.1"/>
    <property type="molecule type" value="Genomic_DNA"/>
</dbReference>
<comment type="subcellular location">
    <subcellularLocation>
        <location evidence="1">Cell inner membrane</location>
        <topology evidence="1">Multi-pass membrane protein</topology>
    </subcellularLocation>
</comment>
<feature type="transmembrane region" description="Helical" evidence="9">
    <location>
        <begin position="125"/>
        <end position="146"/>
    </location>
</feature>